<organism evidence="1 2">
    <name type="scientific">Steroidobacter gossypii</name>
    <dbReference type="NCBI Taxonomy" id="2805490"/>
    <lineage>
        <taxon>Bacteria</taxon>
        <taxon>Pseudomonadati</taxon>
        <taxon>Pseudomonadota</taxon>
        <taxon>Gammaproteobacteria</taxon>
        <taxon>Steroidobacterales</taxon>
        <taxon>Steroidobacteraceae</taxon>
        <taxon>Steroidobacter</taxon>
    </lineage>
</organism>
<gene>
    <name evidence="1" type="ORF">JM946_18830</name>
</gene>
<protein>
    <recommendedName>
        <fullName evidence="3">Tetratricopeptide repeat protein</fullName>
    </recommendedName>
</protein>
<evidence type="ECO:0000313" key="1">
    <source>
        <dbReference type="EMBL" id="MBM0106793.1"/>
    </source>
</evidence>
<dbReference type="RefSeq" id="WP_203168908.1">
    <property type="nucleotide sequence ID" value="NZ_JAEVLS010000004.1"/>
</dbReference>
<evidence type="ECO:0008006" key="3">
    <source>
        <dbReference type="Google" id="ProtNLM"/>
    </source>
</evidence>
<proteinExistence type="predicted"/>
<name>A0ABS1X0M6_9GAMM</name>
<sequence length="137" mass="15471">MEFPWKETSTRFLKELFETALIFGDDVIARKSLREMAARDGSPLELRGRMNVLMRWRFEGLLASEAAALNMTATYFASFPEYDEYFKGAMSELLGQVSEARTHFERSMALAPSNAGELREALGNHLAALSAPHGHRR</sequence>
<accession>A0ABS1X0M6</accession>
<reference evidence="1 2" key="1">
    <citation type="journal article" date="2021" name="Int. J. Syst. Evol. Microbiol.">
        <title>Steroidobacter gossypii sp. nov., isolated from soil of cotton cropping field.</title>
        <authorList>
            <person name="Huang R."/>
            <person name="Yang S."/>
            <person name="Zhen C."/>
            <person name="Liu W."/>
        </authorList>
    </citation>
    <scope>NUCLEOTIDE SEQUENCE [LARGE SCALE GENOMIC DNA]</scope>
    <source>
        <strain evidence="1 2">S1-65</strain>
    </source>
</reference>
<dbReference type="EMBL" id="JAEVLS010000004">
    <property type="protein sequence ID" value="MBM0106793.1"/>
    <property type="molecule type" value="Genomic_DNA"/>
</dbReference>
<keyword evidence="2" id="KW-1185">Reference proteome</keyword>
<comment type="caution">
    <text evidence="1">The sequence shown here is derived from an EMBL/GenBank/DDBJ whole genome shotgun (WGS) entry which is preliminary data.</text>
</comment>
<dbReference type="Proteomes" id="UP000661077">
    <property type="component" value="Unassembled WGS sequence"/>
</dbReference>
<evidence type="ECO:0000313" key="2">
    <source>
        <dbReference type="Proteomes" id="UP000661077"/>
    </source>
</evidence>